<proteinExistence type="predicted"/>
<dbReference type="Proteomes" id="UP001216907">
    <property type="component" value="Unassembled WGS sequence"/>
</dbReference>
<reference evidence="1 2" key="1">
    <citation type="submission" date="2023-03" db="EMBL/GenBank/DDBJ databases">
        <title>Paludisphaera mucosa sp. nov. a novel planctomycete from northern fen.</title>
        <authorList>
            <person name="Ivanova A."/>
        </authorList>
    </citation>
    <scope>NUCLEOTIDE SEQUENCE [LARGE SCALE GENOMIC DNA]</scope>
    <source>
        <strain evidence="1 2">Pla2</strain>
    </source>
</reference>
<keyword evidence="2" id="KW-1185">Reference proteome</keyword>
<accession>A0ABT6F4B7</accession>
<comment type="caution">
    <text evidence="1">The sequence shown here is derived from an EMBL/GenBank/DDBJ whole genome shotgun (WGS) entry which is preliminary data.</text>
</comment>
<dbReference type="InterPro" id="IPR037883">
    <property type="entry name" value="Knr4/Smi1-like_sf"/>
</dbReference>
<sequence>MALSLGAGYAESGDNMNPKVEELLHLYFSSELYAPIRATFSDGELNWSRNYGGSCDALPSSEFFPLGPDESGYANWSPVDSPITANIITKMERCLDFKLPVIFAEFISFKCLPVINYGIGCLPSVDPDHPLIWLEWCLRIQEQPLFLENPNCIPFVHGLNGRGFLCFDTKAGEIRGDCPLVMLSTDFLDAEEPAKASHVAFPTLERYFDILILYLRYFNSGSWRETDYSTWLRDHGEEPPPKLYFYI</sequence>
<dbReference type="RefSeq" id="WP_277858802.1">
    <property type="nucleotide sequence ID" value="NZ_JARRAG010000001.1"/>
</dbReference>
<protein>
    <recommendedName>
        <fullName evidence="3">Knr4/Smi1-like domain-containing protein</fullName>
    </recommendedName>
</protein>
<organism evidence="1 2">
    <name type="scientific">Paludisphaera mucosa</name>
    <dbReference type="NCBI Taxonomy" id="3030827"/>
    <lineage>
        <taxon>Bacteria</taxon>
        <taxon>Pseudomonadati</taxon>
        <taxon>Planctomycetota</taxon>
        <taxon>Planctomycetia</taxon>
        <taxon>Isosphaerales</taxon>
        <taxon>Isosphaeraceae</taxon>
        <taxon>Paludisphaera</taxon>
    </lineage>
</organism>
<name>A0ABT6F4B7_9BACT</name>
<gene>
    <name evidence="1" type="ORF">PZE19_01450</name>
</gene>
<evidence type="ECO:0000313" key="2">
    <source>
        <dbReference type="Proteomes" id="UP001216907"/>
    </source>
</evidence>
<dbReference type="EMBL" id="JARRAG010000001">
    <property type="protein sequence ID" value="MDG3002438.1"/>
    <property type="molecule type" value="Genomic_DNA"/>
</dbReference>
<dbReference type="SUPFAM" id="SSF160631">
    <property type="entry name" value="SMI1/KNR4-like"/>
    <property type="match status" value="1"/>
</dbReference>
<evidence type="ECO:0008006" key="3">
    <source>
        <dbReference type="Google" id="ProtNLM"/>
    </source>
</evidence>
<evidence type="ECO:0000313" key="1">
    <source>
        <dbReference type="EMBL" id="MDG3002438.1"/>
    </source>
</evidence>